<comment type="caution">
    <text evidence="1">The sequence shown here is derived from an EMBL/GenBank/DDBJ whole genome shotgun (WGS) entry which is preliminary data.</text>
</comment>
<dbReference type="Proteomes" id="UP001607302">
    <property type="component" value="Unassembled WGS sequence"/>
</dbReference>
<reference evidence="1 2" key="1">
    <citation type="journal article" date="2024" name="Ann. Entomol. Soc. Am.">
        <title>Genomic analyses of the southern and eastern yellowjacket wasps (Hymenoptera: Vespidae) reveal evolutionary signatures of social life.</title>
        <authorList>
            <person name="Catto M.A."/>
            <person name="Caine P.B."/>
            <person name="Orr S.E."/>
            <person name="Hunt B.G."/>
            <person name="Goodisman M.A.D."/>
        </authorList>
    </citation>
    <scope>NUCLEOTIDE SEQUENCE [LARGE SCALE GENOMIC DNA]</scope>
    <source>
        <strain evidence="1">233</strain>
        <tissue evidence="1">Head and thorax</tissue>
    </source>
</reference>
<proteinExistence type="predicted"/>
<dbReference type="EMBL" id="JAUDFV010000141">
    <property type="protein sequence ID" value="KAL2722626.1"/>
    <property type="molecule type" value="Genomic_DNA"/>
</dbReference>
<protein>
    <submittedName>
        <fullName evidence="1">Uncharacterized protein</fullName>
    </submittedName>
</protein>
<evidence type="ECO:0000313" key="2">
    <source>
        <dbReference type="Proteomes" id="UP001607302"/>
    </source>
</evidence>
<organism evidence="1 2">
    <name type="scientific">Vespula squamosa</name>
    <name type="common">Southern yellow jacket</name>
    <name type="synonym">Wasp</name>
    <dbReference type="NCBI Taxonomy" id="30214"/>
    <lineage>
        <taxon>Eukaryota</taxon>
        <taxon>Metazoa</taxon>
        <taxon>Ecdysozoa</taxon>
        <taxon>Arthropoda</taxon>
        <taxon>Hexapoda</taxon>
        <taxon>Insecta</taxon>
        <taxon>Pterygota</taxon>
        <taxon>Neoptera</taxon>
        <taxon>Endopterygota</taxon>
        <taxon>Hymenoptera</taxon>
        <taxon>Apocrita</taxon>
        <taxon>Aculeata</taxon>
        <taxon>Vespoidea</taxon>
        <taxon>Vespidae</taxon>
        <taxon>Vespinae</taxon>
        <taxon>Vespula</taxon>
    </lineage>
</organism>
<accession>A0ABD2APS8</accession>
<gene>
    <name evidence="1" type="ORF">V1478_009489</name>
</gene>
<keyword evidence="2" id="KW-1185">Reference proteome</keyword>
<dbReference type="AlphaFoldDB" id="A0ABD2APS8"/>
<sequence length="308" mass="35016">MPFLQAVTKSGSEYNIEIVHSRSSGARDDNKVGPSNDFVDFWHSYALTFDECTSQLSRDALKLCTRGLRVRETTTKSVLRTTLSTSGTIEIVHSRSSGARDDNKVGPSNDFVDFWHSYALTFDECTSQLSRDAFPGSHNEGEKQIEIVHPRSSDARDDTRIEPMIDFDLNFEEWIWSCALTVLRCTRRYHSRILKLCTRGLRVRETTTKSVLRTTLSTSGTIEIVHSRSSGARDDNKVGPSNDFVDFCHSYALTFDECTLQLPRDAFPGSHNEGEKQIEIVHPRSSDARDDTRIEPMIDFDLNFEEWT</sequence>
<evidence type="ECO:0000313" key="1">
    <source>
        <dbReference type="EMBL" id="KAL2722626.1"/>
    </source>
</evidence>
<name>A0ABD2APS8_VESSQ</name>